<evidence type="ECO:0000256" key="4">
    <source>
        <dbReference type="PROSITE-ProRule" id="PRU00175"/>
    </source>
</evidence>
<dbReference type="Gene3D" id="3.30.40.10">
    <property type="entry name" value="Zinc/RING finger domain, C3HC4 (zinc finger)"/>
    <property type="match status" value="1"/>
</dbReference>
<proteinExistence type="predicted"/>
<gene>
    <name evidence="7" type="primary">LOC110805523</name>
</gene>
<dbReference type="GO" id="GO:0006511">
    <property type="term" value="P:ubiquitin-dependent protein catabolic process"/>
    <property type="evidence" value="ECO:0007669"/>
    <property type="project" value="TreeGrafter"/>
</dbReference>
<protein>
    <submittedName>
        <fullName evidence="7">Uncharacterized RING finger protein C57A7.09-like</fullName>
    </submittedName>
</protein>
<evidence type="ECO:0000256" key="3">
    <source>
        <dbReference type="ARBA" id="ARBA00022833"/>
    </source>
</evidence>
<dbReference type="SUPFAM" id="SSF57850">
    <property type="entry name" value="RING/U-box"/>
    <property type="match status" value="1"/>
</dbReference>
<dbReference type="PANTHER" id="PTHR45931:SF3">
    <property type="entry name" value="RING ZINC FINGER-CONTAINING PROTEIN"/>
    <property type="match status" value="1"/>
</dbReference>
<evidence type="ECO:0000256" key="1">
    <source>
        <dbReference type="ARBA" id="ARBA00022723"/>
    </source>
</evidence>
<dbReference type="Pfam" id="PF13639">
    <property type="entry name" value="zf-RING_2"/>
    <property type="match status" value="1"/>
</dbReference>
<dbReference type="RefSeq" id="XP_021866833.2">
    <property type="nucleotide sequence ID" value="XM_022011141.2"/>
</dbReference>
<dbReference type="GO" id="GO:0008270">
    <property type="term" value="F:zinc ion binding"/>
    <property type="evidence" value="ECO:0007669"/>
    <property type="project" value="UniProtKB-KW"/>
</dbReference>
<dbReference type="GO" id="GO:0061630">
    <property type="term" value="F:ubiquitin protein ligase activity"/>
    <property type="evidence" value="ECO:0000318"/>
    <property type="project" value="GO_Central"/>
</dbReference>
<evidence type="ECO:0000259" key="5">
    <source>
        <dbReference type="PROSITE" id="PS50089"/>
    </source>
</evidence>
<dbReference type="PANTHER" id="PTHR45931">
    <property type="entry name" value="SI:CH211-59O9.10"/>
    <property type="match status" value="1"/>
</dbReference>
<dbReference type="PROSITE" id="PS50089">
    <property type="entry name" value="ZF_RING_2"/>
    <property type="match status" value="1"/>
</dbReference>
<keyword evidence="1" id="KW-0479">Metal-binding</keyword>
<name>A0A9R0JEZ8_SPIOL</name>
<keyword evidence="2 4" id="KW-0863">Zinc-finger</keyword>
<dbReference type="Proteomes" id="UP000813463">
    <property type="component" value="Chromosome 5"/>
</dbReference>
<dbReference type="GO" id="GO:0016567">
    <property type="term" value="P:protein ubiquitination"/>
    <property type="evidence" value="ECO:0000318"/>
    <property type="project" value="GO_Central"/>
</dbReference>
<dbReference type="GO" id="GO:0005737">
    <property type="term" value="C:cytoplasm"/>
    <property type="evidence" value="ECO:0000318"/>
    <property type="project" value="GO_Central"/>
</dbReference>
<dbReference type="AlphaFoldDB" id="A0A9R0JEZ8"/>
<dbReference type="InterPro" id="IPR051834">
    <property type="entry name" value="RING_finger_E3_ligase"/>
</dbReference>
<dbReference type="KEGG" id="soe:110805523"/>
<dbReference type="GO" id="GO:0005634">
    <property type="term" value="C:nucleus"/>
    <property type="evidence" value="ECO:0007669"/>
    <property type="project" value="TreeGrafter"/>
</dbReference>
<dbReference type="GeneID" id="110805523"/>
<dbReference type="InterPro" id="IPR013083">
    <property type="entry name" value="Znf_RING/FYVE/PHD"/>
</dbReference>
<dbReference type="InterPro" id="IPR001841">
    <property type="entry name" value="Znf_RING"/>
</dbReference>
<dbReference type="SMART" id="SM00184">
    <property type="entry name" value="RING"/>
    <property type="match status" value="1"/>
</dbReference>
<evidence type="ECO:0000313" key="7">
    <source>
        <dbReference type="RefSeq" id="XP_021866833.2"/>
    </source>
</evidence>
<reference evidence="7" key="2">
    <citation type="submission" date="2025-08" db="UniProtKB">
        <authorList>
            <consortium name="RefSeq"/>
        </authorList>
    </citation>
    <scope>IDENTIFICATION</scope>
    <source>
        <tissue evidence="7">Leaf</tissue>
    </source>
</reference>
<sequence>MAVVLIPCPHNRDNNTLLPKLEVQLIHHMFERLIFHQVNGLDLDLDEPLITEYRQSGHGTITRTYNPYCRNCHHEIVDYFISLGYSYDRILQLLQSQRKKVERKCGELESGKIDNCRVLVLPPLIAVTRRSRVLRHYDEVVLTAWRERESLEEYEAARRRRRSTPASKESIEALKRSIIQGNEDTICVICLEEFKNNKTEGPLIKKTMPCKHEFHEACIDQWLHNARFCPICRFHLPAADA</sequence>
<feature type="domain" description="RING-type" evidence="5">
    <location>
        <begin position="187"/>
        <end position="233"/>
    </location>
</feature>
<keyword evidence="6" id="KW-1185">Reference proteome</keyword>
<evidence type="ECO:0000256" key="2">
    <source>
        <dbReference type="ARBA" id="ARBA00022771"/>
    </source>
</evidence>
<evidence type="ECO:0000313" key="6">
    <source>
        <dbReference type="Proteomes" id="UP000813463"/>
    </source>
</evidence>
<reference evidence="6" key="1">
    <citation type="journal article" date="2021" name="Nat. Commun.">
        <title>Genomic analyses provide insights into spinach domestication and the genetic basis of agronomic traits.</title>
        <authorList>
            <person name="Cai X."/>
            <person name="Sun X."/>
            <person name="Xu C."/>
            <person name="Sun H."/>
            <person name="Wang X."/>
            <person name="Ge C."/>
            <person name="Zhang Z."/>
            <person name="Wang Q."/>
            <person name="Fei Z."/>
            <person name="Jiao C."/>
            <person name="Wang Q."/>
        </authorList>
    </citation>
    <scope>NUCLEOTIDE SEQUENCE [LARGE SCALE GENOMIC DNA]</scope>
    <source>
        <strain evidence="6">cv. Varoflay</strain>
    </source>
</reference>
<accession>A0A9R0JEZ8</accession>
<keyword evidence="3" id="KW-0862">Zinc</keyword>
<organism evidence="6 7">
    <name type="scientific">Spinacia oleracea</name>
    <name type="common">Spinach</name>
    <dbReference type="NCBI Taxonomy" id="3562"/>
    <lineage>
        <taxon>Eukaryota</taxon>
        <taxon>Viridiplantae</taxon>
        <taxon>Streptophyta</taxon>
        <taxon>Embryophyta</taxon>
        <taxon>Tracheophyta</taxon>
        <taxon>Spermatophyta</taxon>
        <taxon>Magnoliopsida</taxon>
        <taxon>eudicotyledons</taxon>
        <taxon>Gunneridae</taxon>
        <taxon>Pentapetalae</taxon>
        <taxon>Caryophyllales</taxon>
        <taxon>Chenopodiaceae</taxon>
        <taxon>Chenopodioideae</taxon>
        <taxon>Anserineae</taxon>
        <taxon>Spinacia</taxon>
    </lineage>
</organism>